<evidence type="ECO:0000259" key="15">
    <source>
        <dbReference type="PROSITE" id="PS51103"/>
    </source>
</evidence>
<evidence type="ECO:0000313" key="17">
    <source>
        <dbReference type="Proteomes" id="UP000215459"/>
    </source>
</evidence>
<accession>A0A235B271</accession>
<comment type="caution">
    <text evidence="16">The sequence shown here is derived from an EMBL/GenBank/DDBJ whole genome shotgun (WGS) entry which is preliminary data.</text>
</comment>
<dbReference type="InterPro" id="IPR013013">
    <property type="entry name" value="PTS_EIIC_1"/>
</dbReference>
<dbReference type="PROSITE" id="PS51098">
    <property type="entry name" value="PTS_EIIB_TYPE_1"/>
    <property type="match status" value="1"/>
</dbReference>
<feature type="transmembrane region" description="Helical" evidence="13">
    <location>
        <begin position="15"/>
        <end position="36"/>
    </location>
</feature>
<dbReference type="PROSITE" id="PS01035">
    <property type="entry name" value="PTS_EIIB_TYPE_1_CYS"/>
    <property type="match status" value="1"/>
</dbReference>
<reference evidence="16 17" key="1">
    <citation type="submission" date="2017-07" db="EMBL/GenBank/DDBJ databases">
        <title>The genome sequence of Paludifilum halophilum highlights mechanisms for microbial adaptation to high salt environemnts.</title>
        <authorList>
            <person name="Belbahri L."/>
        </authorList>
    </citation>
    <scope>NUCLEOTIDE SEQUENCE [LARGE SCALE GENOMIC DNA]</scope>
    <source>
        <strain evidence="16 17">DSM 102817</strain>
    </source>
</reference>
<evidence type="ECO:0000256" key="13">
    <source>
        <dbReference type="SAM" id="Phobius"/>
    </source>
</evidence>
<dbReference type="AlphaFoldDB" id="A0A235B271"/>
<feature type="transmembrane region" description="Helical" evidence="13">
    <location>
        <begin position="251"/>
        <end position="271"/>
    </location>
</feature>
<keyword evidence="5" id="KW-0808">Transferase</keyword>
<dbReference type="GO" id="GO:0009401">
    <property type="term" value="P:phosphoenolpyruvate-dependent sugar phosphotransferase system"/>
    <property type="evidence" value="ECO:0007669"/>
    <property type="project" value="UniProtKB-KW"/>
</dbReference>
<feature type="domain" description="PTS EIIB type-1" evidence="14">
    <location>
        <begin position="414"/>
        <end position="496"/>
    </location>
</feature>
<dbReference type="InterPro" id="IPR018113">
    <property type="entry name" value="PTrfase_EIIB_Cys"/>
</dbReference>
<evidence type="ECO:0000256" key="11">
    <source>
        <dbReference type="PROSITE-ProRule" id="PRU00421"/>
    </source>
</evidence>
<dbReference type="RefSeq" id="WP_094265785.1">
    <property type="nucleotide sequence ID" value="NZ_NOWF01000013.1"/>
</dbReference>
<dbReference type="Pfam" id="PF02378">
    <property type="entry name" value="PTS_EIIC"/>
    <property type="match status" value="1"/>
</dbReference>
<evidence type="ECO:0000259" key="14">
    <source>
        <dbReference type="PROSITE" id="PS51098"/>
    </source>
</evidence>
<feature type="transmembrane region" description="Helical" evidence="13">
    <location>
        <begin position="56"/>
        <end position="76"/>
    </location>
</feature>
<keyword evidence="10 13" id="KW-0472">Membrane</keyword>
<evidence type="ECO:0000256" key="4">
    <source>
        <dbReference type="ARBA" id="ARBA00022597"/>
    </source>
</evidence>
<dbReference type="GO" id="GO:0090563">
    <property type="term" value="F:protein-phosphocysteine-sugar phosphotransferase activity"/>
    <property type="evidence" value="ECO:0007669"/>
    <property type="project" value="TreeGrafter"/>
</dbReference>
<dbReference type="FunFam" id="3.30.1360.60:FF:000001">
    <property type="entry name" value="PTS system glucose-specific IIBC component PtsG"/>
    <property type="match status" value="1"/>
</dbReference>
<feature type="transmembrane region" description="Helical" evidence="13">
    <location>
        <begin position="180"/>
        <end position="202"/>
    </location>
</feature>
<proteinExistence type="predicted"/>
<dbReference type="GO" id="GO:0005886">
    <property type="term" value="C:plasma membrane"/>
    <property type="evidence" value="ECO:0007669"/>
    <property type="project" value="UniProtKB-SubCell"/>
</dbReference>
<name>A0A235B271_9BACL</name>
<keyword evidence="8" id="KW-0418">Kinase</keyword>
<evidence type="ECO:0000256" key="8">
    <source>
        <dbReference type="ARBA" id="ARBA00022777"/>
    </source>
</evidence>
<feature type="compositionally biased region" description="Acidic residues" evidence="12">
    <location>
        <begin position="389"/>
        <end position="404"/>
    </location>
</feature>
<feature type="transmembrane region" description="Helical" evidence="13">
    <location>
        <begin position="154"/>
        <end position="174"/>
    </location>
</feature>
<dbReference type="PANTHER" id="PTHR30009">
    <property type="entry name" value="CYTOCHROME C-TYPE SYNTHESIS PROTEIN AND PTS TRANSMEMBRANE COMPONENT"/>
    <property type="match status" value="1"/>
</dbReference>
<dbReference type="CDD" id="cd00212">
    <property type="entry name" value="PTS_IIB_glc"/>
    <property type="match status" value="1"/>
</dbReference>
<feature type="transmembrane region" description="Helical" evidence="13">
    <location>
        <begin position="214"/>
        <end position="231"/>
    </location>
</feature>
<evidence type="ECO:0000256" key="6">
    <source>
        <dbReference type="ARBA" id="ARBA00022683"/>
    </source>
</evidence>
<dbReference type="GO" id="GO:0008982">
    <property type="term" value="F:protein-N(PI)-phosphohistidine-sugar phosphotransferase activity"/>
    <property type="evidence" value="ECO:0007669"/>
    <property type="project" value="InterPro"/>
</dbReference>
<dbReference type="GO" id="GO:0016301">
    <property type="term" value="F:kinase activity"/>
    <property type="evidence" value="ECO:0007669"/>
    <property type="project" value="UniProtKB-KW"/>
</dbReference>
<keyword evidence="2" id="KW-0813">Transport</keyword>
<evidence type="ECO:0000256" key="9">
    <source>
        <dbReference type="ARBA" id="ARBA00022989"/>
    </source>
</evidence>
<feature type="active site" description="Phosphocysteine intermediate; for EIIB activity" evidence="11">
    <location>
        <position position="436"/>
    </location>
</feature>
<dbReference type="Proteomes" id="UP000215459">
    <property type="component" value="Unassembled WGS sequence"/>
</dbReference>
<evidence type="ECO:0000256" key="5">
    <source>
        <dbReference type="ARBA" id="ARBA00022679"/>
    </source>
</evidence>
<dbReference type="NCBIfam" id="TIGR00826">
    <property type="entry name" value="EIIB_glc"/>
    <property type="match status" value="1"/>
</dbReference>
<dbReference type="InterPro" id="IPR036878">
    <property type="entry name" value="Glu_permease_IIB"/>
</dbReference>
<dbReference type="Pfam" id="PF00367">
    <property type="entry name" value="PTS_EIIB"/>
    <property type="match status" value="1"/>
</dbReference>
<dbReference type="GO" id="GO:0019866">
    <property type="term" value="C:organelle inner membrane"/>
    <property type="evidence" value="ECO:0007669"/>
    <property type="project" value="InterPro"/>
</dbReference>
<sequence>MKALLGKLQQIGKSLMLPIAVLPAAAILLSLGAILTNEQIVGENSALIQVGEVIQTGGQAIFTYLPLLFAIGVAVGMSGGAGAAGLAAVAGFVVLNTIVGMNAKAPENPEWQVKLDQTSVLGGIITGLITAYLYRRFKDIRLPEWLQFFGGKRFVPIVVSFTMFLVGLLFLFIWPPVENAISTAGEWIVNAGAAGLFGYGILNRILIPIGMHHILNTLIWFNIGEFVTAAGDVVRGDLNRYFAGDPNAGSFMAGMFPIMMFALPAACLAMIHEAKPSKRTAVSGLLLSAALTSFLTGITEPIEFTFMFLAPVLFLVHALLTGTSLALMSILGVKHGFGFSAGLIDFLLNYHLSTKGWLIIPVGLGYALLYYLIFRFAIRKFNLPTPGRDEEEETSVEESGEAAPEEDRKQNKLDDQARGVLAAIGGEENIDQLDACITRLRMTLKDENKIDQEQLKKLGASGVMRVGEGYYQAVFGTQSELIKDRILELIKEDNRG</sequence>
<dbReference type="InterPro" id="IPR050429">
    <property type="entry name" value="PTS_Glucose_EIICBA"/>
</dbReference>
<keyword evidence="7 13" id="KW-0812">Transmembrane</keyword>
<evidence type="ECO:0000313" key="16">
    <source>
        <dbReference type="EMBL" id="OYD06384.1"/>
    </source>
</evidence>
<feature type="transmembrane region" description="Helical" evidence="13">
    <location>
        <begin position="304"/>
        <end position="328"/>
    </location>
</feature>
<evidence type="ECO:0000256" key="2">
    <source>
        <dbReference type="ARBA" id="ARBA00022448"/>
    </source>
</evidence>
<feature type="transmembrane region" description="Helical" evidence="13">
    <location>
        <begin position="83"/>
        <end position="103"/>
    </location>
</feature>
<dbReference type="InterPro" id="IPR010974">
    <property type="entry name" value="PTS_IIBC_nag"/>
</dbReference>
<dbReference type="InterPro" id="IPR003352">
    <property type="entry name" value="PTS_EIIC"/>
</dbReference>
<gene>
    <name evidence="16" type="ORF">CHM34_16895</name>
</gene>
<dbReference type="EMBL" id="NOWF01000013">
    <property type="protein sequence ID" value="OYD06384.1"/>
    <property type="molecule type" value="Genomic_DNA"/>
</dbReference>
<dbReference type="SUPFAM" id="SSF55604">
    <property type="entry name" value="Glucose permease domain IIB"/>
    <property type="match status" value="1"/>
</dbReference>
<keyword evidence="4 16" id="KW-0762">Sugar transport</keyword>
<dbReference type="GO" id="GO:0015572">
    <property type="term" value="F:N-acetylglucosamine transmembrane transporter activity"/>
    <property type="evidence" value="ECO:0007669"/>
    <property type="project" value="InterPro"/>
</dbReference>
<evidence type="ECO:0000256" key="10">
    <source>
        <dbReference type="ARBA" id="ARBA00023136"/>
    </source>
</evidence>
<dbReference type="PROSITE" id="PS51103">
    <property type="entry name" value="PTS_EIIC_TYPE_1"/>
    <property type="match status" value="1"/>
</dbReference>
<evidence type="ECO:0000256" key="12">
    <source>
        <dbReference type="SAM" id="MobiDB-lite"/>
    </source>
</evidence>
<keyword evidence="17" id="KW-1185">Reference proteome</keyword>
<keyword evidence="9 13" id="KW-1133">Transmembrane helix</keyword>
<organism evidence="16 17">
    <name type="scientific">Paludifilum halophilum</name>
    <dbReference type="NCBI Taxonomy" id="1642702"/>
    <lineage>
        <taxon>Bacteria</taxon>
        <taxon>Bacillati</taxon>
        <taxon>Bacillota</taxon>
        <taxon>Bacilli</taxon>
        <taxon>Bacillales</taxon>
        <taxon>Thermoactinomycetaceae</taxon>
        <taxon>Paludifilum</taxon>
    </lineage>
</organism>
<dbReference type="OrthoDB" id="9764327at2"/>
<feature type="transmembrane region" description="Helical" evidence="13">
    <location>
        <begin position="115"/>
        <end position="134"/>
    </location>
</feature>
<dbReference type="Gene3D" id="3.30.1360.60">
    <property type="entry name" value="Glucose permease domain IIB"/>
    <property type="match status" value="1"/>
</dbReference>
<keyword evidence="6" id="KW-0598">Phosphotransferase system</keyword>
<protein>
    <submittedName>
        <fullName evidence="16">PTS sugar transporter</fullName>
    </submittedName>
</protein>
<feature type="transmembrane region" description="Helical" evidence="13">
    <location>
        <begin position="358"/>
        <end position="378"/>
    </location>
</feature>
<evidence type="ECO:0000256" key="7">
    <source>
        <dbReference type="ARBA" id="ARBA00022692"/>
    </source>
</evidence>
<dbReference type="InterPro" id="IPR001996">
    <property type="entry name" value="PTS_IIB_1"/>
</dbReference>
<evidence type="ECO:0000256" key="1">
    <source>
        <dbReference type="ARBA" id="ARBA00004651"/>
    </source>
</evidence>
<keyword evidence="3" id="KW-1003">Cell membrane</keyword>
<evidence type="ECO:0000256" key="3">
    <source>
        <dbReference type="ARBA" id="ARBA00022475"/>
    </source>
</evidence>
<dbReference type="NCBIfam" id="TIGR01998">
    <property type="entry name" value="PTS-II-BC-nag"/>
    <property type="match status" value="1"/>
</dbReference>
<feature type="region of interest" description="Disordered" evidence="12">
    <location>
        <begin position="387"/>
        <end position="413"/>
    </location>
</feature>
<comment type="subcellular location">
    <subcellularLocation>
        <location evidence="1">Cell membrane</location>
        <topology evidence="1">Multi-pass membrane protein</topology>
    </subcellularLocation>
</comment>
<feature type="domain" description="PTS EIIC type-1" evidence="15">
    <location>
        <begin position="2"/>
        <end position="390"/>
    </location>
</feature>